<evidence type="ECO:0000256" key="1">
    <source>
        <dbReference type="SAM" id="MobiDB-lite"/>
    </source>
</evidence>
<dbReference type="GeneID" id="25914046"/>
<dbReference type="AlphaFoldDB" id="A0A0L0FAX6"/>
<sequence>MNLLTDLLQSTRRSNGGVNELVTHIFSRRPQTTQHRARLSAAQRESVPNFLQLLKQFDTVRTHRLLERHCPDILNNTMQNAVTADECDQRNNGIAAGAGHGQPENDSLCPR</sequence>
<evidence type="ECO:0000313" key="3">
    <source>
        <dbReference type="Proteomes" id="UP000054560"/>
    </source>
</evidence>
<proteinExistence type="predicted"/>
<gene>
    <name evidence="2" type="ORF">SARC_13542</name>
</gene>
<name>A0A0L0FAX6_9EUKA</name>
<feature type="region of interest" description="Disordered" evidence="1">
    <location>
        <begin position="91"/>
        <end position="111"/>
    </location>
</feature>
<accession>A0A0L0FAX6</accession>
<keyword evidence="3" id="KW-1185">Reference proteome</keyword>
<evidence type="ECO:0000313" key="2">
    <source>
        <dbReference type="EMBL" id="KNC73899.1"/>
    </source>
</evidence>
<dbReference type="EMBL" id="KQ245005">
    <property type="protein sequence ID" value="KNC73899.1"/>
    <property type="molecule type" value="Genomic_DNA"/>
</dbReference>
<organism evidence="2 3">
    <name type="scientific">Sphaeroforma arctica JP610</name>
    <dbReference type="NCBI Taxonomy" id="667725"/>
    <lineage>
        <taxon>Eukaryota</taxon>
        <taxon>Ichthyosporea</taxon>
        <taxon>Ichthyophonida</taxon>
        <taxon>Sphaeroforma</taxon>
    </lineage>
</organism>
<dbReference type="Proteomes" id="UP000054560">
    <property type="component" value="Unassembled WGS sequence"/>
</dbReference>
<protein>
    <submittedName>
        <fullName evidence="2">Uncharacterized protein</fullName>
    </submittedName>
</protein>
<feature type="non-terminal residue" evidence="2">
    <location>
        <position position="111"/>
    </location>
</feature>
<dbReference type="RefSeq" id="XP_014147801.1">
    <property type="nucleotide sequence ID" value="XM_014292326.1"/>
</dbReference>
<reference evidence="2 3" key="1">
    <citation type="submission" date="2011-02" db="EMBL/GenBank/DDBJ databases">
        <title>The Genome Sequence of Sphaeroforma arctica JP610.</title>
        <authorList>
            <consortium name="The Broad Institute Genome Sequencing Platform"/>
            <person name="Russ C."/>
            <person name="Cuomo C."/>
            <person name="Young S.K."/>
            <person name="Zeng Q."/>
            <person name="Gargeya S."/>
            <person name="Alvarado L."/>
            <person name="Berlin A."/>
            <person name="Chapman S.B."/>
            <person name="Chen Z."/>
            <person name="Freedman E."/>
            <person name="Gellesch M."/>
            <person name="Goldberg J."/>
            <person name="Griggs A."/>
            <person name="Gujja S."/>
            <person name="Heilman E."/>
            <person name="Heiman D."/>
            <person name="Howarth C."/>
            <person name="Mehta T."/>
            <person name="Neiman D."/>
            <person name="Pearson M."/>
            <person name="Roberts A."/>
            <person name="Saif S."/>
            <person name="Shea T."/>
            <person name="Shenoy N."/>
            <person name="Sisk P."/>
            <person name="Stolte C."/>
            <person name="Sykes S."/>
            <person name="White J."/>
            <person name="Yandava C."/>
            <person name="Burger G."/>
            <person name="Gray M.W."/>
            <person name="Holland P.W.H."/>
            <person name="King N."/>
            <person name="Lang F.B.F."/>
            <person name="Roger A.J."/>
            <person name="Ruiz-Trillo I."/>
            <person name="Haas B."/>
            <person name="Nusbaum C."/>
            <person name="Birren B."/>
        </authorList>
    </citation>
    <scope>NUCLEOTIDE SEQUENCE [LARGE SCALE GENOMIC DNA]</scope>
    <source>
        <strain evidence="2 3">JP610</strain>
    </source>
</reference>